<dbReference type="InterPro" id="IPR050712">
    <property type="entry name" value="NAD(P)H-dep_reductase"/>
</dbReference>
<comment type="caution">
    <text evidence="2">The sequence shown here is derived from an EMBL/GenBank/DDBJ whole genome shotgun (WGS) entry which is preliminary data.</text>
</comment>
<dbReference type="RefSeq" id="WP_180245623.1">
    <property type="nucleotide sequence ID" value="NZ_BCMJ01000001.1"/>
</dbReference>
<keyword evidence="3" id="KW-1185">Reference proteome</keyword>
<dbReference type="EMBL" id="BCMJ01000001">
    <property type="protein sequence ID" value="GAX07566.1"/>
    <property type="molecule type" value="Genomic_DNA"/>
</dbReference>
<dbReference type="Gene3D" id="3.40.630.30">
    <property type="match status" value="1"/>
</dbReference>
<dbReference type="AlphaFoldDB" id="A0A1Z5J105"/>
<dbReference type="PANTHER" id="PTHR30543:SF21">
    <property type="entry name" value="NAD(P)H-DEPENDENT FMN REDUCTASE LOT6"/>
    <property type="match status" value="1"/>
</dbReference>
<sequence>MKKIGVFVGSLRKGSYSKKIAKVLVSLLPSNIEAEFLDTGVLPLFNDDLDPNGVPEWNRFRNQLDTLDGLLIVTPEYNRSIPGALKNAMDIGSRPTNHFGGRVALVVSDSIGNAGGYGANHHLRQTFTTLNIIPVQRPEVYLAHTDTMFDEHDMIKSEGTIGFLQSAIDAFVKLLYVTSLSSSVGEFLDDSTDPLSLTLGKGHYYHKNDAGEIVAEIKFNFDTPGAVTVTSTTVQPELRGKGIAKQLVLKVIAMAKAYQLKIIPKCSYVESFFKTYKNYADMVQ</sequence>
<dbReference type="SUPFAM" id="SSF55729">
    <property type="entry name" value="Acyl-CoA N-acyltransferases (Nat)"/>
    <property type="match status" value="1"/>
</dbReference>
<accession>A0A1Z5J105</accession>
<dbReference type="PROSITE" id="PS51729">
    <property type="entry name" value="GNAT_YJDJ"/>
    <property type="match status" value="1"/>
</dbReference>
<dbReference type="GO" id="GO:0010181">
    <property type="term" value="F:FMN binding"/>
    <property type="evidence" value="ECO:0007669"/>
    <property type="project" value="TreeGrafter"/>
</dbReference>
<name>A0A1Z5J105_9LACO</name>
<dbReference type="Pfam" id="PF14542">
    <property type="entry name" value="Acetyltransf_CG"/>
    <property type="match status" value="1"/>
</dbReference>
<dbReference type="InterPro" id="IPR016181">
    <property type="entry name" value="Acyl_CoA_acyltransferase"/>
</dbReference>
<dbReference type="GO" id="GO:0016491">
    <property type="term" value="F:oxidoreductase activity"/>
    <property type="evidence" value="ECO:0007669"/>
    <property type="project" value="InterPro"/>
</dbReference>
<dbReference type="InterPro" id="IPR031165">
    <property type="entry name" value="GNAT_YJDJ"/>
</dbReference>
<proteinExistence type="predicted"/>
<dbReference type="Gene3D" id="3.40.50.360">
    <property type="match status" value="1"/>
</dbReference>
<evidence type="ECO:0000259" key="1">
    <source>
        <dbReference type="PROSITE" id="PS51729"/>
    </source>
</evidence>
<protein>
    <submittedName>
        <fullName evidence="2">NADPH-dependent FMN reductase</fullName>
    </submittedName>
</protein>
<dbReference type="CDD" id="cd04301">
    <property type="entry name" value="NAT_SF"/>
    <property type="match status" value="1"/>
</dbReference>
<evidence type="ECO:0000313" key="2">
    <source>
        <dbReference type="EMBL" id="GAX07566.1"/>
    </source>
</evidence>
<evidence type="ECO:0000313" key="3">
    <source>
        <dbReference type="Proteomes" id="UP000223370"/>
    </source>
</evidence>
<dbReference type="PANTHER" id="PTHR30543">
    <property type="entry name" value="CHROMATE REDUCTASE"/>
    <property type="match status" value="1"/>
</dbReference>
<reference evidence="2 3" key="1">
    <citation type="submission" date="2015-11" db="EMBL/GenBank/DDBJ databases">
        <title>Draft genome sequences of new species of the genus Lactobacillus isolated from orchardgrass silage.</title>
        <authorList>
            <person name="Tohno M."/>
            <person name="Tanizawa Y."/>
            <person name="Arita M."/>
        </authorList>
    </citation>
    <scope>NUCLEOTIDE SEQUENCE [LARGE SCALE GENOMIC DNA]</scope>
    <source>
        <strain evidence="2 3">IWT5</strain>
    </source>
</reference>
<dbReference type="Pfam" id="PF03358">
    <property type="entry name" value="FMN_red"/>
    <property type="match status" value="1"/>
</dbReference>
<dbReference type="InterPro" id="IPR029039">
    <property type="entry name" value="Flavoprotein-like_sf"/>
</dbReference>
<dbReference type="InterPro" id="IPR005025">
    <property type="entry name" value="FMN_Rdtase-like_dom"/>
</dbReference>
<dbReference type="Proteomes" id="UP000223370">
    <property type="component" value="Unassembled WGS sequence"/>
</dbReference>
<gene>
    <name evidence="2" type="ORF">IWT5_00300</name>
</gene>
<organism evidence="2 3">
    <name type="scientific">Secundilactobacillus silagincola</name>
    <dbReference type="NCBI Taxonomy" id="1714681"/>
    <lineage>
        <taxon>Bacteria</taxon>
        <taxon>Bacillati</taxon>
        <taxon>Bacillota</taxon>
        <taxon>Bacilli</taxon>
        <taxon>Lactobacillales</taxon>
        <taxon>Lactobacillaceae</taxon>
        <taxon>Secundilactobacillus</taxon>
    </lineage>
</organism>
<feature type="domain" description="N-acetyltransferase" evidence="1">
    <location>
        <begin position="196"/>
        <end position="284"/>
    </location>
</feature>
<dbReference type="GO" id="GO:0005829">
    <property type="term" value="C:cytosol"/>
    <property type="evidence" value="ECO:0007669"/>
    <property type="project" value="TreeGrafter"/>
</dbReference>
<dbReference type="SUPFAM" id="SSF52218">
    <property type="entry name" value="Flavoproteins"/>
    <property type="match status" value="1"/>
</dbReference>